<organism evidence="2 3">
    <name type="scientific">Haematococcus lacustris</name>
    <name type="common">Green alga</name>
    <name type="synonym">Haematococcus pluvialis</name>
    <dbReference type="NCBI Taxonomy" id="44745"/>
    <lineage>
        <taxon>Eukaryota</taxon>
        <taxon>Viridiplantae</taxon>
        <taxon>Chlorophyta</taxon>
        <taxon>core chlorophytes</taxon>
        <taxon>Chlorophyceae</taxon>
        <taxon>CS clade</taxon>
        <taxon>Chlamydomonadales</taxon>
        <taxon>Haematococcaceae</taxon>
        <taxon>Haematococcus</taxon>
    </lineage>
</organism>
<feature type="region of interest" description="Disordered" evidence="1">
    <location>
        <begin position="50"/>
        <end position="79"/>
    </location>
</feature>
<dbReference type="EMBL" id="BLLF01000276">
    <property type="protein sequence ID" value="GFH09936.1"/>
    <property type="molecule type" value="Genomic_DNA"/>
</dbReference>
<dbReference type="Proteomes" id="UP000485058">
    <property type="component" value="Unassembled WGS sequence"/>
</dbReference>
<gene>
    <name evidence="2" type="ORF">HaLaN_05167</name>
</gene>
<name>A0A699YSN3_HAELA</name>
<feature type="compositionally biased region" description="Low complexity" evidence="1">
    <location>
        <begin position="50"/>
        <end position="61"/>
    </location>
</feature>
<sequence length="313" mass="32785">MGSQGKPGGKHGITRQALRQAWDHKASLDHKARLPSQPLALPCMQSFRPPAAAGPAEAPTPSSDACANTRPAATGAGAVPRIAPRRRKGCIVLVNHCHMLATFLPVPRSLRLVEVVERPPSPTLSSAACAFCPVHSLEVASVSQLTGAAAPVAAAVDCRKPDTTSLAACCIWLVSACTFLPVPDTAGLIVVSLVMVSRSLLAAKSTLTFQGSPLLLRLRLRPSTSLQWLLGEASAAASAQLVCGVMTMRRCSSHGPPPPTELLQQGRSWFGSSGDEVCQDTQQCSAGSSTLNNEVGQGVQRHKCHHKTSSSMV</sequence>
<dbReference type="AlphaFoldDB" id="A0A699YSN3"/>
<keyword evidence="3" id="KW-1185">Reference proteome</keyword>
<evidence type="ECO:0000313" key="3">
    <source>
        <dbReference type="Proteomes" id="UP000485058"/>
    </source>
</evidence>
<accession>A0A699YSN3</accession>
<reference evidence="2 3" key="1">
    <citation type="submission" date="2020-02" db="EMBL/GenBank/DDBJ databases">
        <title>Draft genome sequence of Haematococcus lacustris strain NIES-144.</title>
        <authorList>
            <person name="Morimoto D."/>
            <person name="Nakagawa S."/>
            <person name="Yoshida T."/>
            <person name="Sawayama S."/>
        </authorList>
    </citation>
    <scope>NUCLEOTIDE SEQUENCE [LARGE SCALE GENOMIC DNA]</scope>
    <source>
        <strain evidence="2 3">NIES-144</strain>
    </source>
</reference>
<evidence type="ECO:0000256" key="1">
    <source>
        <dbReference type="SAM" id="MobiDB-lite"/>
    </source>
</evidence>
<comment type="caution">
    <text evidence="2">The sequence shown here is derived from an EMBL/GenBank/DDBJ whole genome shotgun (WGS) entry which is preliminary data.</text>
</comment>
<evidence type="ECO:0000313" key="2">
    <source>
        <dbReference type="EMBL" id="GFH09936.1"/>
    </source>
</evidence>
<proteinExistence type="predicted"/>
<protein>
    <submittedName>
        <fullName evidence="2">Uncharacterized protein</fullName>
    </submittedName>
</protein>